<accession>A0ABN7GDD8</accession>
<dbReference type="Pfam" id="PF01755">
    <property type="entry name" value="Glyco_transf_25"/>
    <property type="match status" value="1"/>
</dbReference>
<evidence type="ECO:0000313" key="3">
    <source>
        <dbReference type="Proteomes" id="UP000626656"/>
    </source>
</evidence>
<sequence>MNILIISLSSAIERRNFQQIQMEKLKLDFEFLEATSIHNVDETTYKKHAKDWQRPLKNTEVACYYSHQNAWRKIIQSNKPALILEDDALLSKYTPKLLANLADKKQCELISLENRNRKKFVAKTGESIACASKLFRLYQDRTGAAGYILWPQGAKKLLQCEQKKGIALADAHITNCHNIKAYQVEPTPIIQLDQCRDYAVQNPINNVTTKSTVSSANNPKGGWVFRIKRIVFQLKLGLRQVALITKSERRYIAIRKQDFKTK</sequence>
<feature type="domain" description="Glycosyl transferase family 25" evidence="1">
    <location>
        <begin position="2"/>
        <end position="166"/>
    </location>
</feature>
<evidence type="ECO:0000259" key="1">
    <source>
        <dbReference type="Pfam" id="PF01755"/>
    </source>
</evidence>
<evidence type="ECO:0000313" key="2">
    <source>
        <dbReference type="EMBL" id="CAB5507796.1"/>
    </source>
</evidence>
<dbReference type="RefSeq" id="WP_202775547.1">
    <property type="nucleotide sequence ID" value="NZ_CAHJWF010000473.1"/>
</dbReference>
<protein>
    <recommendedName>
        <fullName evidence="1">Glycosyl transferase family 25 domain-containing protein</fullName>
    </recommendedName>
</protein>
<name>A0ABN7GDD8_9GAMM</name>
<gene>
    <name evidence="2" type="ORF">AZO1586I_2071</name>
</gene>
<organism evidence="2 3">
    <name type="scientific">Bathymodiolus thermophilus thioautotrophic gill symbiont</name>
    <dbReference type="NCBI Taxonomy" id="2360"/>
    <lineage>
        <taxon>Bacteria</taxon>
        <taxon>Pseudomonadati</taxon>
        <taxon>Pseudomonadota</taxon>
        <taxon>Gammaproteobacteria</taxon>
        <taxon>sulfur-oxidizing symbionts</taxon>
    </lineage>
</organism>
<dbReference type="CDD" id="cd06532">
    <property type="entry name" value="Glyco_transf_25"/>
    <property type="match status" value="1"/>
</dbReference>
<dbReference type="InterPro" id="IPR002654">
    <property type="entry name" value="Glyco_trans_25"/>
</dbReference>
<reference evidence="2 3" key="1">
    <citation type="submission" date="2020-05" db="EMBL/GenBank/DDBJ databases">
        <authorList>
            <person name="Petersen J."/>
            <person name="Sayavedra L."/>
        </authorList>
    </citation>
    <scope>NUCLEOTIDE SEQUENCE [LARGE SCALE GENOMIC DNA]</scope>
    <source>
        <strain evidence="2">B azoricus SOX ET2 1586I</strain>
    </source>
</reference>
<comment type="caution">
    <text evidence="2">The sequence shown here is derived from an EMBL/GenBank/DDBJ whole genome shotgun (WGS) entry which is preliminary data.</text>
</comment>
<dbReference type="Proteomes" id="UP000626656">
    <property type="component" value="Unassembled WGS sequence"/>
</dbReference>
<dbReference type="EMBL" id="CAHJWF010000473">
    <property type="protein sequence ID" value="CAB5507796.1"/>
    <property type="molecule type" value="Genomic_DNA"/>
</dbReference>
<keyword evidence="3" id="KW-1185">Reference proteome</keyword>
<proteinExistence type="predicted"/>